<comment type="caution">
    <text evidence="3">The sequence shown here is derived from an EMBL/GenBank/DDBJ whole genome shotgun (WGS) entry which is preliminary data.</text>
</comment>
<gene>
    <name evidence="3" type="ORF">ACFOZ7_04395</name>
</gene>
<dbReference type="InterPro" id="IPR014729">
    <property type="entry name" value="Rossmann-like_a/b/a_fold"/>
</dbReference>
<dbReference type="GeneID" id="71854991"/>
<dbReference type="Proteomes" id="UP001595821">
    <property type="component" value="Unassembled WGS sequence"/>
</dbReference>
<evidence type="ECO:0000256" key="1">
    <source>
        <dbReference type="ARBA" id="ARBA00008791"/>
    </source>
</evidence>
<organism evidence="3 4">
    <name type="scientific">Natribaculum luteum</name>
    <dbReference type="NCBI Taxonomy" id="1586232"/>
    <lineage>
        <taxon>Archaea</taxon>
        <taxon>Methanobacteriati</taxon>
        <taxon>Methanobacteriota</taxon>
        <taxon>Stenosarchaea group</taxon>
        <taxon>Halobacteria</taxon>
        <taxon>Halobacteriales</taxon>
        <taxon>Natrialbaceae</taxon>
        <taxon>Natribaculum</taxon>
    </lineage>
</organism>
<name>A0ABD5NX37_9EURY</name>
<evidence type="ECO:0000313" key="3">
    <source>
        <dbReference type="EMBL" id="MFC4246234.1"/>
    </source>
</evidence>
<dbReference type="InterPro" id="IPR006015">
    <property type="entry name" value="Universal_stress_UspA"/>
</dbReference>
<evidence type="ECO:0000259" key="2">
    <source>
        <dbReference type="Pfam" id="PF00582"/>
    </source>
</evidence>
<feature type="domain" description="UspA" evidence="2">
    <location>
        <begin position="148"/>
        <end position="284"/>
    </location>
</feature>
<accession>A0ABD5NX37</accession>
<dbReference type="AlphaFoldDB" id="A0ABD5NX37"/>
<sequence length="290" mass="30729">MTERILVPTDGSDGATAALEHAIDHAADREATIHALYVADVTRDEAVASDSEVLEVFEQRGSRFVADAVDRAERRDVTVVDAVERGTPHETILEYAGAHDVDLLVMGTHGRRGFQRFFLGSVAERVVRMADVPVLTVNDTGASIPYPYEDVLIATDGSECARVAATHGVELAATHDATVHVVSVVDASATSYDVAAGQLLEALEVAAEETVETAATSAREAGVSTVETAVEVGSVSKELTAYADDHDVDLVVTGTHGRCGVDRYVMGSVAERVVRTAPCPVLTVSQRTDE</sequence>
<dbReference type="Gene3D" id="3.40.50.620">
    <property type="entry name" value="HUPs"/>
    <property type="match status" value="2"/>
</dbReference>
<dbReference type="EMBL" id="JBHSDJ010000013">
    <property type="protein sequence ID" value="MFC4246234.1"/>
    <property type="molecule type" value="Genomic_DNA"/>
</dbReference>
<evidence type="ECO:0000313" key="4">
    <source>
        <dbReference type="Proteomes" id="UP001595821"/>
    </source>
</evidence>
<dbReference type="RefSeq" id="WP_246967797.1">
    <property type="nucleotide sequence ID" value="NZ_CP095397.1"/>
</dbReference>
<dbReference type="PANTHER" id="PTHR46268:SF6">
    <property type="entry name" value="UNIVERSAL STRESS PROTEIN UP12"/>
    <property type="match status" value="1"/>
</dbReference>
<reference evidence="3 4" key="1">
    <citation type="journal article" date="2014" name="Int. J. Syst. Evol. Microbiol.">
        <title>Complete genome sequence of Corynebacterium casei LMG S-19264T (=DSM 44701T), isolated from a smear-ripened cheese.</title>
        <authorList>
            <consortium name="US DOE Joint Genome Institute (JGI-PGF)"/>
            <person name="Walter F."/>
            <person name="Albersmeier A."/>
            <person name="Kalinowski J."/>
            <person name="Ruckert C."/>
        </authorList>
    </citation>
    <scope>NUCLEOTIDE SEQUENCE [LARGE SCALE GENOMIC DNA]</scope>
    <source>
        <strain evidence="3 4">IBRC-M 10912</strain>
    </source>
</reference>
<dbReference type="PANTHER" id="PTHR46268">
    <property type="entry name" value="STRESS RESPONSE PROTEIN NHAX"/>
    <property type="match status" value="1"/>
</dbReference>
<comment type="similarity">
    <text evidence="1">Belongs to the universal stress protein A family.</text>
</comment>
<feature type="domain" description="UspA" evidence="2">
    <location>
        <begin position="1"/>
        <end position="137"/>
    </location>
</feature>
<dbReference type="PRINTS" id="PR01438">
    <property type="entry name" value="UNVRSLSTRESS"/>
</dbReference>
<protein>
    <submittedName>
        <fullName evidence="3">Universal stress protein</fullName>
    </submittedName>
</protein>
<proteinExistence type="inferred from homology"/>
<dbReference type="SUPFAM" id="SSF52402">
    <property type="entry name" value="Adenine nucleotide alpha hydrolases-like"/>
    <property type="match status" value="2"/>
</dbReference>
<dbReference type="CDD" id="cd00293">
    <property type="entry name" value="USP-like"/>
    <property type="match status" value="2"/>
</dbReference>
<dbReference type="Pfam" id="PF00582">
    <property type="entry name" value="Usp"/>
    <property type="match status" value="2"/>
</dbReference>
<dbReference type="InterPro" id="IPR006016">
    <property type="entry name" value="UspA"/>
</dbReference>